<dbReference type="Proteomes" id="UP001056120">
    <property type="component" value="Linkage Group LG03"/>
</dbReference>
<sequence>MDQALFAVNFNIKKHSESDMKTKECGVCRGGEMGVWRGFLVLGHIKRELKMNANLVVDDMTLCYNDAVTCMIDKPGNPSPFPLSWVDLGFSYKDMGGYGSATIFKGVKMGKFKSWEEKRRVKMGCSKSPNGSGWEYLVNMSNNTDLEDEVNSFSSSRHHSYVWDYFDRIPVGPDGVKKASCNGCGKLYSAMPNTGTSNMKRHIPKYPRYKIKLVDYCFSKLNMKDEVRKEKLNSIYNGMHKLHDTGYGIHSQTIHDSSIAGSSNVDESEDEMEEELVEDIEALITT</sequence>
<keyword evidence="2" id="KW-1185">Reference proteome</keyword>
<protein>
    <submittedName>
        <fullName evidence="1">Uncharacterized protein</fullName>
    </submittedName>
</protein>
<gene>
    <name evidence="1" type="ORF">L1987_07785</name>
</gene>
<organism evidence="1 2">
    <name type="scientific">Smallanthus sonchifolius</name>
    <dbReference type="NCBI Taxonomy" id="185202"/>
    <lineage>
        <taxon>Eukaryota</taxon>
        <taxon>Viridiplantae</taxon>
        <taxon>Streptophyta</taxon>
        <taxon>Embryophyta</taxon>
        <taxon>Tracheophyta</taxon>
        <taxon>Spermatophyta</taxon>
        <taxon>Magnoliopsida</taxon>
        <taxon>eudicotyledons</taxon>
        <taxon>Gunneridae</taxon>
        <taxon>Pentapetalae</taxon>
        <taxon>asterids</taxon>
        <taxon>campanulids</taxon>
        <taxon>Asterales</taxon>
        <taxon>Asteraceae</taxon>
        <taxon>Asteroideae</taxon>
        <taxon>Heliantheae alliance</taxon>
        <taxon>Millerieae</taxon>
        <taxon>Smallanthus</taxon>
    </lineage>
</organism>
<name>A0ACB9JKK2_9ASTR</name>
<proteinExistence type="predicted"/>
<evidence type="ECO:0000313" key="1">
    <source>
        <dbReference type="EMBL" id="KAI3820241.1"/>
    </source>
</evidence>
<evidence type="ECO:0000313" key="2">
    <source>
        <dbReference type="Proteomes" id="UP001056120"/>
    </source>
</evidence>
<accession>A0ACB9JKK2</accession>
<reference evidence="2" key="1">
    <citation type="journal article" date="2022" name="Mol. Ecol. Resour.">
        <title>The genomes of chicory, endive, great burdock and yacon provide insights into Asteraceae palaeo-polyploidization history and plant inulin production.</title>
        <authorList>
            <person name="Fan W."/>
            <person name="Wang S."/>
            <person name="Wang H."/>
            <person name="Wang A."/>
            <person name="Jiang F."/>
            <person name="Liu H."/>
            <person name="Zhao H."/>
            <person name="Xu D."/>
            <person name="Zhang Y."/>
        </authorList>
    </citation>
    <scope>NUCLEOTIDE SEQUENCE [LARGE SCALE GENOMIC DNA]</scope>
    <source>
        <strain evidence="2">cv. Yunnan</strain>
    </source>
</reference>
<reference evidence="1 2" key="2">
    <citation type="journal article" date="2022" name="Mol. Ecol. Resour.">
        <title>The genomes of chicory, endive, great burdock and yacon provide insights into Asteraceae paleo-polyploidization history and plant inulin production.</title>
        <authorList>
            <person name="Fan W."/>
            <person name="Wang S."/>
            <person name="Wang H."/>
            <person name="Wang A."/>
            <person name="Jiang F."/>
            <person name="Liu H."/>
            <person name="Zhao H."/>
            <person name="Xu D."/>
            <person name="Zhang Y."/>
        </authorList>
    </citation>
    <scope>NUCLEOTIDE SEQUENCE [LARGE SCALE GENOMIC DNA]</scope>
    <source>
        <strain evidence="2">cv. Yunnan</strain>
        <tissue evidence="1">Leaves</tissue>
    </source>
</reference>
<comment type="caution">
    <text evidence="1">The sequence shown here is derived from an EMBL/GenBank/DDBJ whole genome shotgun (WGS) entry which is preliminary data.</text>
</comment>
<dbReference type="EMBL" id="CM042020">
    <property type="protein sequence ID" value="KAI3820241.1"/>
    <property type="molecule type" value="Genomic_DNA"/>
</dbReference>